<dbReference type="AlphaFoldDB" id="A0A7S4PS53"/>
<accession>A0A7S4PS53</accession>
<evidence type="ECO:0000256" key="1">
    <source>
        <dbReference type="ARBA" id="ARBA00004141"/>
    </source>
</evidence>
<evidence type="ECO:0000256" key="6">
    <source>
        <dbReference type="SAM" id="Phobius"/>
    </source>
</evidence>
<protein>
    <recommendedName>
        <fullName evidence="8">AI-2E family transporter</fullName>
    </recommendedName>
</protein>
<sequence length="388" mass="43450">MGAMQAVLLMLAVLLIWHLRSVVMLLFAAVVGAVAMDMPVTVLERRCPCMPRPCAVLVVVVGMLLTVWLLTIFLLPEVFFQCRELAALGPHVFEVVRKQSLVQLEALEAVLEQRFEVERFTFFRTSIQERLEDPTLYSSLLRHLRPAGVWILQGIGAHIAIFGRCLMVLILATQLCLRPEEHRAILVNALPAFYRRRASEILDRCHEALGALLVALAISAFGVGFLTWLGLTVLGCPLALFSGALSGTLQFIPTVGPPLGILIPSCVALVVSGWLSWRVLLLGIVVQYVVKPILRPQVMRWYVTILPTTAILAQAGFGLLLGFPGALLALPFLAVWQVVLREAFQRDIMDRWVIWEWPNSFRGRHRRHWAKRHADGRVRVRLAASRSK</sequence>
<gene>
    <name evidence="7" type="ORF">AMON00008_LOCUS554</name>
</gene>
<dbReference type="GO" id="GO:0055085">
    <property type="term" value="P:transmembrane transport"/>
    <property type="evidence" value="ECO:0007669"/>
    <property type="project" value="TreeGrafter"/>
</dbReference>
<feature type="transmembrane region" description="Helical" evidence="6">
    <location>
        <begin position="301"/>
        <end position="320"/>
    </location>
</feature>
<proteinExistence type="inferred from homology"/>
<feature type="transmembrane region" description="Helical" evidence="6">
    <location>
        <begin position="6"/>
        <end position="34"/>
    </location>
</feature>
<dbReference type="PANTHER" id="PTHR21716:SF62">
    <property type="entry name" value="TRANSPORT PROTEIN YDBI-RELATED"/>
    <property type="match status" value="1"/>
</dbReference>
<feature type="transmembrane region" description="Helical" evidence="6">
    <location>
        <begin position="261"/>
        <end position="289"/>
    </location>
</feature>
<dbReference type="GO" id="GO:0016020">
    <property type="term" value="C:membrane"/>
    <property type="evidence" value="ECO:0007669"/>
    <property type="project" value="UniProtKB-SubCell"/>
</dbReference>
<keyword evidence="4 6" id="KW-1133">Transmembrane helix</keyword>
<keyword evidence="3 6" id="KW-0812">Transmembrane</keyword>
<comment type="similarity">
    <text evidence="2">Belongs to the autoinducer-2 exporter (AI-2E) (TC 2.A.86) family.</text>
</comment>
<evidence type="ECO:0000313" key="7">
    <source>
        <dbReference type="EMBL" id="CAE4560935.1"/>
    </source>
</evidence>
<feature type="transmembrane region" description="Helical" evidence="6">
    <location>
        <begin position="208"/>
        <end position="241"/>
    </location>
</feature>
<feature type="transmembrane region" description="Helical" evidence="6">
    <location>
        <begin position="150"/>
        <end position="173"/>
    </location>
</feature>
<organism evidence="7">
    <name type="scientific">Alexandrium monilatum</name>
    <dbReference type="NCBI Taxonomy" id="311494"/>
    <lineage>
        <taxon>Eukaryota</taxon>
        <taxon>Sar</taxon>
        <taxon>Alveolata</taxon>
        <taxon>Dinophyceae</taxon>
        <taxon>Gonyaulacales</taxon>
        <taxon>Pyrocystaceae</taxon>
        <taxon>Alexandrium</taxon>
    </lineage>
</organism>
<dbReference type="EMBL" id="HBNR01000710">
    <property type="protein sequence ID" value="CAE4560935.1"/>
    <property type="molecule type" value="Transcribed_RNA"/>
</dbReference>
<evidence type="ECO:0000256" key="3">
    <source>
        <dbReference type="ARBA" id="ARBA00022692"/>
    </source>
</evidence>
<feature type="transmembrane region" description="Helical" evidence="6">
    <location>
        <begin position="54"/>
        <end position="75"/>
    </location>
</feature>
<evidence type="ECO:0000256" key="4">
    <source>
        <dbReference type="ARBA" id="ARBA00022989"/>
    </source>
</evidence>
<dbReference type="Pfam" id="PF01594">
    <property type="entry name" value="AI-2E_transport"/>
    <property type="match status" value="1"/>
</dbReference>
<comment type="subcellular location">
    <subcellularLocation>
        <location evidence="1">Membrane</location>
        <topology evidence="1">Multi-pass membrane protein</topology>
    </subcellularLocation>
</comment>
<evidence type="ECO:0008006" key="8">
    <source>
        <dbReference type="Google" id="ProtNLM"/>
    </source>
</evidence>
<name>A0A7S4PS53_9DINO</name>
<reference evidence="7" key="1">
    <citation type="submission" date="2021-01" db="EMBL/GenBank/DDBJ databases">
        <authorList>
            <person name="Corre E."/>
            <person name="Pelletier E."/>
            <person name="Niang G."/>
            <person name="Scheremetjew M."/>
            <person name="Finn R."/>
            <person name="Kale V."/>
            <person name="Holt S."/>
            <person name="Cochrane G."/>
            <person name="Meng A."/>
            <person name="Brown T."/>
            <person name="Cohen L."/>
        </authorList>
    </citation>
    <scope>NUCLEOTIDE SEQUENCE</scope>
    <source>
        <strain evidence="7">CCMP3105</strain>
    </source>
</reference>
<evidence type="ECO:0000256" key="5">
    <source>
        <dbReference type="ARBA" id="ARBA00023136"/>
    </source>
</evidence>
<dbReference type="PANTHER" id="PTHR21716">
    <property type="entry name" value="TRANSMEMBRANE PROTEIN"/>
    <property type="match status" value="1"/>
</dbReference>
<dbReference type="InterPro" id="IPR002549">
    <property type="entry name" value="AI-2E-like"/>
</dbReference>
<evidence type="ECO:0000256" key="2">
    <source>
        <dbReference type="ARBA" id="ARBA00009773"/>
    </source>
</evidence>
<keyword evidence="5 6" id="KW-0472">Membrane</keyword>